<dbReference type="RefSeq" id="WP_345301680.1">
    <property type="nucleotide sequence ID" value="NZ_BAABJE010000001.1"/>
</dbReference>
<dbReference type="PANTHER" id="PTHR39441:SF1">
    <property type="entry name" value="DUF2252 DOMAIN-CONTAINING PROTEIN"/>
    <property type="match status" value="1"/>
</dbReference>
<comment type="caution">
    <text evidence="2">The sequence shown here is derived from an EMBL/GenBank/DDBJ whole genome shotgun (WGS) entry which is preliminary data.</text>
</comment>
<dbReference type="InterPro" id="IPR018721">
    <property type="entry name" value="DUF2252"/>
</dbReference>
<dbReference type="Pfam" id="PF10009">
    <property type="entry name" value="DUF2252"/>
    <property type="match status" value="1"/>
</dbReference>
<evidence type="ECO:0000313" key="2">
    <source>
        <dbReference type="EMBL" id="GAA4783284.1"/>
    </source>
</evidence>
<dbReference type="PANTHER" id="PTHR39441">
    <property type="entry name" value="DUF2252 DOMAIN-CONTAINING PROTEIN"/>
    <property type="match status" value="1"/>
</dbReference>
<protein>
    <submittedName>
        <fullName evidence="2">DUF2252 family protein</fullName>
    </submittedName>
</protein>
<name>A0ABP9ALS7_9GAMM</name>
<reference evidence="3" key="1">
    <citation type="journal article" date="2019" name="Int. J. Syst. Evol. Microbiol.">
        <title>The Global Catalogue of Microorganisms (GCM) 10K type strain sequencing project: providing services to taxonomists for standard genome sequencing and annotation.</title>
        <authorList>
            <consortium name="The Broad Institute Genomics Platform"/>
            <consortium name="The Broad Institute Genome Sequencing Center for Infectious Disease"/>
            <person name="Wu L."/>
            <person name="Ma J."/>
        </authorList>
    </citation>
    <scope>NUCLEOTIDE SEQUENCE [LARGE SCALE GENOMIC DNA]</scope>
    <source>
        <strain evidence="3">JCM 18204</strain>
    </source>
</reference>
<feature type="chain" id="PRO_5047127583" evidence="1">
    <location>
        <begin position="28"/>
        <end position="458"/>
    </location>
</feature>
<accession>A0ABP9ALS7</accession>
<gene>
    <name evidence="2" type="ORF">GCM10023307_04910</name>
</gene>
<organism evidence="2 3">
    <name type="scientific">Lysobacter hankyongensis</name>
    <dbReference type="NCBI Taxonomy" id="1176535"/>
    <lineage>
        <taxon>Bacteria</taxon>
        <taxon>Pseudomonadati</taxon>
        <taxon>Pseudomonadota</taxon>
        <taxon>Gammaproteobacteria</taxon>
        <taxon>Lysobacterales</taxon>
        <taxon>Lysobacteraceae</taxon>
        <taxon>Lysobacter</taxon>
    </lineage>
</organism>
<keyword evidence="1" id="KW-0732">Signal</keyword>
<proteinExistence type="predicted"/>
<feature type="signal peptide" evidence="1">
    <location>
        <begin position="1"/>
        <end position="27"/>
    </location>
</feature>
<dbReference type="EMBL" id="BAABJE010000001">
    <property type="protein sequence ID" value="GAA4783284.1"/>
    <property type="molecule type" value="Genomic_DNA"/>
</dbReference>
<sequence>MRVFQIPVLAVCAMLCTMGSATVSAFAATPRSGWVVSEIYAYNHPYAAAATGELETKMATMAQSAYGFYRGTDHLFFRDMTTMPASAYATSQTGYAWIGGDTHLGNFDASRDSGGKAVFAVSDFDEGQLGQYVWDLRRLAVGMVLAGRENGLADTDIRTAIETLVGAYADKMSDFKGSGAELSFQLTPGNTTGVVDDTIVEADGKTRAALLSKYTRLSGSARSFQDLPNLVPVPAATYSAIVGAVGGYVNSIAASKRYAASYYAVKDIRQKLGSGVGSLGKLRYYVLVQGASTATTDDVILEMKQASTSVVAIANGGRLPASSYGAHEGARVAKTAKAQRINADVLIGHASVAGRPYYVHEKSPYQEDFDYTLLSTAGRMNTAATYFGQALASAHAISDQDYDATIVTYSIDKQVADAITSKSGLKAEISAFAFEYAAQVQLDWQAFVVAYDNGTPLY</sequence>
<dbReference type="Proteomes" id="UP001499959">
    <property type="component" value="Unassembled WGS sequence"/>
</dbReference>
<evidence type="ECO:0000313" key="3">
    <source>
        <dbReference type="Proteomes" id="UP001499959"/>
    </source>
</evidence>
<evidence type="ECO:0000256" key="1">
    <source>
        <dbReference type="SAM" id="SignalP"/>
    </source>
</evidence>
<keyword evidence="3" id="KW-1185">Reference proteome</keyword>